<dbReference type="EMBL" id="CAAHCY010000005">
    <property type="protein sequence ID" value="VGM11860.1"/>
    <property type="molecule type" value="Genomic_DNA"/>
</dbReference>
<proteinExistence type="predicted"/>
<reference evidence="1" key="1">
    <citation type="submission" date="2019-03" db="EMBL/GenBank/DDBJ databases">
        <authorList>
            <consortium name="Pathogen Informatics"/>
        </authorList>
    </citation>
    <scope>NUCLEOTIDE SEQUENCE</scope>
    <source>
        <strain evidence="1">5012STDY7626354</strain>
    </source>
</reference>
<name>A0A486SBL2_KLEPN</name>
<protein>
    <submittedName>
        <fullName evidence="1">Domain of uncharacterized function (DUF932)</fullName>
    </submittedName>
</protein>
<evidence type="ECO:0000313" key="1">
    <source>
        <dbReference type="EMBL" id="VGM11860.1"/>
    </source>
</evidence>
<organism evidence="1">
    <name type="scientific">Klebsiella pneumoniae</name>
    <dbReference type="NCBI Taxonomy" id="573"/>
    <lineage>
        <taxon>Bacteria</taxon>
        <taxon>Pseudomonadati</taxon>
        <taxon>Pseudomonadota</taxon>
        <taxon>Gammaproteobacteria</taxon>
        <taxon>Enterobacterales</taxon>
        <taxon>Enterobacteriaceae</taxon>
        <taxon>Klebsiella/Raoultella group</taxon>
        <taxon>Klebsiella</taxon>
        <taxon>Klebsiella pneumoniae complex</taxon>
    </lineage>
</organism>
<dbReference type="Pfam" id="PF06067">
    <property type="entry name" value="DUF932"/>
    <property type="match status" value="1"/>
</dbReference>
<dbReference type="AlphaFoldDB" id="A0A486SBL2"/>
<sequence>MKLASRFGAVNLVRRDRPLTHDELAHYVPSVFSEEKHESRSDRYTYIPTITILDNLQREGFQPFFACQTRVRDQSKREHTKHMLRLRREGQITGKQVPEIILLNSHDGSSSYQMLPGLFRSVCQNGLICGESFGEVRVPHKGNVVEKVIEGAYEVLGIFDRVEEKRNAMQSLLLPPPAQQAMAKAALTYRFGEEHQPVTESQILSPRRWQDESNDLWTTYQRIQENLIKGGLSVRTTKGKRAHTRAVKGIDGDVKLNRALWVIIRRQLPWPVRVNYSGRL</sequence>
<dbReference type="InterPro" id="IPR026325">
    <property type="entry name" value="DUF932"/>
</dbReference>
<gene>
    <name evidence="1" type="ORF">SAMEA4873555_03268</name>
</gene>
<accession>A0A486SBL2</accession>